<reference evidence="1" key="1">
    <citation type="submission" date="2014-09" db="EMBL/GenBank/DDBJ databases">
        <authorList>
            <person name="Magalhaes I.L.F."/>
            <person name="Oliveira U."/>
            <person name="Santos F.R."/>
            <person name="Vidigal T.H.D.A."/>
            <person name="Brescovit A.D."/>
            <person name="Santos A.J."/>
        </authorList>
    </citation>
    <scope>NUCLEOTIDE SEQUENCE</scope>
    <source>
        <tissue evidence="1">Shoot tissue taken approximately 20 cm above the soil surface</tissue>
    </source>
</reference>
<evidence type="ECO:0000313" key="1">
    <source>
        <dbReference type="EMBL" id="JAD58844.1"/>
    </source>
</evidence>
<sequence length="41" mass="4744">MQFLTYENHGKGSSSLRLKLVTQDSLLKDRVFHLIVILSVR</sequence>
<proteinExistence type="predicted"/>
<reference evidence="1" key="2">
    <citation type="journal article" date="2015" name="Data Brief">
        <title>Shoot transcriptome of the giant reed, Arundo donax.</title>
        <authorList>
            <person name="Barrero R.A."/>
            <person name="Guerrero F.D."/>
            <person name="Moolhuijzen P."/>
            <person name="Goolsby J.A."/>
            <person name="Tidwell J."/>
            <person name="Bellgard S.E."/>
            <person name="Bellgard M.I."/>
        </authorList>
    </citation>
    <scope>NUCLEOTIDE SEQUENCE</scope>
    <source>
        <tissue evidence="1">Shoot tissue taken approximately 20 cm above the soil surface</tissue>
    </source>
</reference>
<dbReference type="AlphaFoldDB" id="A0A0A9B4A5"/>
<accession>A0A0A9B4A5</accession>
<protein>
    <submittedName>
        <fullName evidence="1">Uncharacterized protein</fullName>
    </submittedName>
</protein>
<dbReference type="EMBL" id="GBRH01239051">
    <property type="protein sequence ID" value="JAD58844.1"/>
    <property type="molecule type" value="Transcribed_RNA"/>
</dbReference>
<name>A0A0A9B4A5_ARUDO</name>
<organism evidence="1">
    <name type="scientific">Arundo donax</name>
    <name type="common">Giant reed</name>
    <name type="synonym">Donax arundinaceus</name>
    <dbReference type="NCBI Taxonomy" id="35708"/>
    <lineage>
        <taxon>Eukaryota</taxon>
        <taxon>Viridiplantae</taxon>
        <taxon>Streptophyta</taxon>
        <taxon>Embryophyta</taxon>
        <taxon>Tracheophyta</taxon>
        <taxon>Spermatophyta</taxon>
        <taxon>Magnoliopsida</taxon>
        <taxon>Liliopsida</taxon>
        <taxon>Poales</taxon>
        <taxon>Poaceae</taxon>
        <taxon>PACMAD clade</taxon>
        <taxon>Arundinoideae</taxon>
        <taxon>Arundineae</taxon>
        <taxon>Arundo</taxon>
    </lineage>
</organism>